<protein>
    <submittedName>
        <fullName evidence="2">Uncharacterized protein</fullName>
    </submittedName>
</protein>
<dbReference type="AlphaFoldDB" id="A0A1F6PDS8"/>
<reference evidence="2 3" key="1">
    <citation type="journal article" date="2016" name="Nat. Commun.">
        <title>Thousands of microbial genomes shed light on interconnected biogeochemical processes in an aquifer system.</title>
        <authorList>
            <person name="Anantharaman K."/>
            <person name="Brown C.T."/>
            <person name="Hug L.A."/>
            <person name="Sharon I."/>
            <person name="Castelle C.J."/>
            <person name="Probst A.J."/>
            <person name="Thomas B.C."/>
            <person name="Singh A."/>
            <person name="Wilkins M.J."/>
            <person name="Karaoz U."/>
            <person name="Brodie E.L."/>
            <person name="Williams K.H."/>
            <person name="Hubbard S.S."/>
            <person name="Banfield J.F."/>
        </authorList>
    </citation>
    <scope>NUCLEOTIDE SEQUENCE [LARGE SCALE GENOMIC DNA]</scope>
</reference>
<gene>
    <name evidence="2" type="ORF">A2538_00775</name>
</gene>
<evidence type="ECO:0000256" key="1">
    <source>
        <dbReference type="SAM" id="MobiDB-lite"/>
    </source>
</evidence>
<accession>A0A1F6PDS8</accession>
<comment type="caution">
    <text evidence="2">The sequence shown here is derived from an EMBL/GenBank/DDBJ whole genome shotgun (WGS) entry which is preliminary data.</text>
</comment>
<dbReference type="Proteomes" id="UP000178254">
    <property type="component" value="Unassembled WGS sequence"/>
</dbReference>
<evidence type="ECO:0000313" key="2">
    <source>
        <dbReference type="EMBL" id="OGH94327.1"/>
    </source>
</evidence>
<evidence type="ECO:0000313" key="3">
    <source>
        <dbReference type="Proteomes" id="UP000178254"/>
    </source>
</evidence>
<name>A0A1F6PDS8_9BACT</name>
<dbReference type="STRING" id="1798709.A2538_00775"/>
<organism evidence="2 3">
    <name type="scientific">Candidatus Magasanikbacteria bacterium RIFOXYD2_FULL_41_14</name>
    <dbReference type="NCBI Taxonomy" id="1798709"/>
    <lineage>
        <taxon>Bacteria</taxon>
        <taxon>Candidatus Magasanikiibacteriota</taxon>
    </lineage>
</organism>
<sequence>MPEGEGGGNQLVVSSQRRADDSSNDQESVVAVDTRSALTTLTKLTKSDLQDADVAEILEVNWAVIENALREAITRIDLETGLETGNLQSTMSIVRLALRKLSVEDGEVRRMLEHYGEARIFDAFLFLFPGEIGKSAKRAFIGRERAYDLRDKNKKVRETVHALRLELSGVLDKKIHNKLLTENEAYRQLVKEKAMSVRTKEFRGLFVESDLDAEVDPLEAKLKHFIDTEKSKLYQNIK</sequence>
<dbReference type="EMBL" id="MFRE01000009">
    <property type="protein sequence ID" value="OGH94327.1"/>
    <property type="molecule type" value="Genomic_DNA"/>
</dbReference>
<feature type="region of interest" description="Disordered" evidence="1">
    <location>
        <begin position="1"/>
        <end position="29"/>
    </location>
</feature>
<proteinExistence type="predicted"/>